<dbReference type="Pfam" id="PF01812">
    <property type="entry name" value="5-FTHF_cyc-lig"/>
    <property type="match status" value="1"/>
</dbReference>
<evidence type="ECO:0000313" key="6">
    <source>
        <dbReference type="Proteomes" id="UP000199399"/>
    </source>
</evidence>
<keyword evidence="3 4" id="KW-0067">ATP-binding</keyword>
<organism evidence="5 6">
    <name type="scientific">Sulfitobacter delicatus</name>
    <dbReference type="NCBI Taxonomy" id="218672"/>
    <lineage>
        <taxon>Bacteria</taxon>
        <taxon>Pseudomonadati</taxon>
        <taxon>Pseudomonadota</taxon>
        <taxon>Alphaproteobacteria</taxon>
        <taxon>Rhodobacterales</taxon>
        <taxon>Roseobacteraceae</taxon>
        <taxon>Sulfitobacter</taxon>
    </lineage>
</organism>
<protein>
    <recommendedName>
        <fullName evidence="4">5-formyltetrahydrofolate cyclo-ligase</fullName>
        <ecNumber evidence="4">6.3.3.2</ecNumber>
    </recommendedName>
</protein>
<evidence type="ECO:0000256" key="1">
    <source>
        <dbReference type="ARBA" id="ARBA00010638"/>
    </source>
</evidence>
<dbReference type="EC" id="6.3.3.2" evidence="4"/>
<dbReference type="InterPro" id="IPR037171">
    <property type="entry name" value="NagB/RpiA_transferase-like"/>
</dbReference>
<evidence type="ECO:0000256" key="3">
    <source>
        <dbReference type="ARBA" id="ARBA00022840"/>
    </source>
</evidence>
<dbReference type="GO" id="GO:0009396">
    <property type="term" value="P:folic acid-containing compound biosynthetic process"/>
    <property type="evidence" value="ECO:0007669"/>
    <property type="project" value="TreeGrafter"/>
</dbReference>
<dbReference type="GO" id="GO:0005524">
    <property type="term" value="F:ATP binding"/>
    <property type="evidence" value="ECO:0007669"/>
    <property type="project" value="UniProtKB-KW"/>
</dbReference>
<dbReference type="PANTHER" id="PTHR23407">
    <property type="entry name" value="ATPASE INHIBITOR/5-FORMYLTETRAHYDROFOLATE CYCLO-LIGASE"/>
    <property type="match status" value="1"/>
</dbReference>
<keyword evidence="4" id="KW-0479">Metal-binding</keyword>
<comment type="cofactor">
    <cofactor evidence="4">
        <name>Mg(2+)</name>
        <dbReference type="ChEBI" id="CHEBI:18420"/>
    </cofactor>
</comment>
<gene>
    <name evidence="5" type="ORF">SAMN04489759_11323</name>
</gene>
<dbReference type="EMBL" id="FNBP01000013">
    <property type="protein sequence ID" value="SDG86296.1"/>
    <property type="molecule type" value="Genomic_DNA"/>
</dbReference>
<dbReference type="GO" id="GO:0035999">
    <property type="term" value="P:tetrahydrofolate interconversion"/>
    <property type="evidence" value="ECO:0007669"/>
    <property type="project" value="TreeGrafter"/>
</dbReference>
<evidence type="ECO:0000256" key="2">
    <source>
        <dbReference type="ARBA" id="ARBA00022741"/>
    </source>
</evidence>
<dbReference type="InterPro" id="IPR024185">
    <property type="entry name" value="FTHF_cligase-like_sf"/>
</dbReference>
<evidence type="ECO:0000313" key="5">
    <source>
        <dbReference type="EMBL" id="SDG86296.1"/>
    </source>
</evidence>
<comment type="similarity">
    <text evidence="1 4">Belongs to the 5-formyltetrahydrofolate cyclo-ligase family.</text>
</comment>
<dbReference type="GO" id="GO:0046872">
    <property type="term" value="F:metal ion binding"/>
    <property type="evidence" value="ECO:0007669"/>
    <property type="project" value="UniProtKB-KW"/>
</dbReference>
<dbReference type="NCBIfam" id="TIGR02727">
    <property type="entry name" value="MTHFS_bact"/>
    <property type="match status" value="1"/>
</dbReference>
<dbReference type="GO" id="GO:0030272">
    <property type="term" value="F:5-formyltetrahydrofolate cyclo-ligase activity"/>
    <property type="evidence" value="ECO:0007669"/>
    <property type="project" value="UniProtKB-EC"/>
</dbReference>
<dbReference type="Gene3D" id="3.40.50.10420">
    <property type="entry name" value="NagB/RpiA/CoA transferase-like"/>
    <property type="match status" value="1"/>
</dbReference>
<dbReference type="SUPFAM" id="SSF100950">
    <property type="entry name" value="NagB/RpiA/CoA transferase-like"/>
    <property type="match status" value="1"/>
</dbReference>
<keyword evidence="2 4" id="KW-0547">Nucleotide-binding</keyword>
<name>A0A1G7XQC6_9RHOB</name>
<dbReference type="InterPro" id="IPR002698">
    <property type="entry name" value="FTHF_cligase"/>
</dbReference>
<proteinExistence type="inferred from homology"/>
<evidence type="ECO:0000256" key="4">
    <source>
        <dbReference type="RuleBase" id="RU361279"/>
    </source>
</evidence>
<accession>A0A1G7XQC6</accession>
<sequence length="227" mass="24588">MLAPYCETCKAGIMKSDSDPCFAHLLVNGQPVDPDTRRDVSRFRRAERERLLQARRALSASALAAQSDCVANALTDLVVAREGLTIAAYWPIRGELDLRPWMTAAYENGAQIALPVVIEKNAPVAFHLWQPGSPMKRGIWNIPVPETGVAVSADVVIAPLLGLDAAGFRLGNGGGYYDRTLAALPGMPQVIGVGHDFCCMETIFPMPWDIPMQQSVLGDGKVIDHAH</sequence>
<dbReference type="PANTHER" id="PTHR23407:SF1">
    <property type="entry name" value="5-FORMYLTETRAHYDROFOLATE CYCLO-LIGASE"/>
    <property type="match status" value="1"/>
</dbReference>
<keyword evidence="4" id="KW-0460">Magnesium</keyword>
<reference evidence="6" key="1">
    <citation type="submission" date="2016-10" db="EMBL/GenBank/DDBJ databases">
        <authorList>
            <person name="Varghese N."/>
            <person name="Submissions S."/>
        </authorList>
    </citation>
    <scope>NUCLEOTIDE SEQUENCE [LARGE SCALE GENOMIC DNA]</scope>
    <source>
        <strain evidence="6">DSM 16477</strain>
    </source>
</reference>
<dbReference type="STRING" id="218672.SAMN04489759_11323"/>
<comment type="catalytic activity">
    <reaction evidence="4">
        <text>(6S)-5-formyl-5,6,7,8-tetrahydrofolate + ATP = (6R)-5,10-methenyltetrahydrofolate + ADP + phosphate</text>
        <dbReference type="Rhea" id="RHEA:10488"/>
        <dbReference type="ChEBI" id="CHEBI:30616"/>
        <dbReference type="ChEBI" id="CHEBI:43474"/>
        <dbReference type="ChEBI" id="CHEBI:57455"/>
        <dbReference type="ChEBI" id="CHEBI:57457"/>
        <dbReference type="ChEBI" id="CHEBI:456216"/>
        <dbReference type="EC" id="6.3.3.2"/>
    </reaction>
</comment>
<dbReference type="Proteomes" id="UP000199399">
    <property type="component" value="Unassembled WGS sequence"/>
</dbReference>
<dbReference type="AlphaFoldDB" id="A0A1G7XQC6"/>
<keyword evidence="6" id="KW-1185">Reference proteome</keyword>